<dbReference type="RefSeq" id="WP_013301734.1">
    <property type="nucleotide sequence ID" value="NC_014414.1"/>
</dbReference>
<dbReference type="InterPro" id="IPR023614">
    <property type="entry name" value="Porin_dom_sf"/>
</dbReference>
<evidence type="ECO:0000313" key="2">
    <source>
        <dbReference type="EMBL" id="ADM10760.1"/>
    </source>
</evidence>
<reference evidence="2 3" key="2">
    <citation type="journal article" date="2011" name="J. Bacteriol.">
        <title>Complete genome sequence of strain HTCC2503T of Parvularcula bermudensis, the type species of the order "Parvularculales" in the class Alphaproteobacteria.</title>
        <authorList>
            <person name="Oh H.M."/>
            <person name="Kang I."/>
            <person name="Vergin K.L."/>
            <person name="Kang D."/>
            <person name="Rhee K.H."/>
            <person name="Giovannoni S.J."/>
            <person name="Cho J.C."/>
        </authorList>
    </citation>
    <scope>NUCLEOTIDE SEQUENCE [LARGE SCALE GENOMIC DNA]</scope>
    <source>
        <strain evidence="3">ATCC BAA-594 / HTCC2503 / KCTC 12087</strain>
    </source>
</reference>
<protein>
    <recommendedName>
        <fullName evidence="4">Alginate export domain-containing protein</fullName>
    </recommendedName>
</protein>
<dbReference type="Proteomes" id="UP000001302">
    <property type="component" value="Chromosome"/>
</dbReference>
<accession>E0THG8</accession>
<dbReference type="AlphaFoldDB" id="E0THG8"/>
<evidence type="ECO:0008006" key="4">
    <source>
        <dbReference type="Google" id="ProtNLM"/>
    </source>
</evidence>
<keyword evidence="1" id="KW-0732">Signal</keyword>
<dbReference type="KEGG" id="pbr:PB2503_13614"/>
<evidence type="ECO:0000313" key="3">
    <source>
        <dbReference type="Proteomes" id="UP000001302"/>
    </source>
</evidence>
<evidence type="ECO:0000256" key="1">
    <source>
        <dbReference type="SAM" id="SignalP"/>
    </source>
</evidence>
<reference evidence="3" key="1">
    <citation type="submission" date="2010-08" db="EMBL/GenBank/DDBJ databases">
        <title>Genome sequence of Parvularcula bermudensis HTCC2503.</title>
        <authorList>
            <person name="Kang D.-M."/>
            <person name="Oh H.-M."/>
            <person name="Cho J.-C."/>
        </authorList>
    </citation>
    <scope>NUCLEOTIDE SEQUENCE [LARGE SCALE GENOMIC DNA]</scope>
    <source>
        <strain evidence="3">ATCC BAA-594 / HTCC2503 / KCTC 12087</strain>
    </source>
</reference>
<dbReference type="EMBL" id="CP002156">
    <property type="protein sequence ID" value="ADM10760.1"/>
    <property type="molecule type" value="Genomic_DNA"/>
</dbReference>
<dbReference type="HOGENOM" id="CLU_045097_0_0_5"/>
<dbReference type="eggNOG" id="ENOG502Z7YP">
    <property type="taxonomic scope" value="Bacteria"/>
</dbReference>
<organism evidence="2 3">
    <name type="scientific">Parvularcula bermudensis (strain ATCC BAA-594 / HTCC2503 / KCTC 12087)</name>
    <dbReference type="NCBI Taxonomy" id="314260"/>
    <lineage>
        <taxon>Bacteria</taxon>
        <taxon>Pseudomonadati</taxon>
        <taxon>Pseudomonadota</taxon>
        <taxon>Alphaproteobacteria</taxon>
        <taxon>Parvularculales</taxon>
        <taxon>Parvularculaceae</taxon>
        <taxon>Parvularcula</taxon>
    </lineage>
</organism>
<feature type="signal peptide" evidence="1">
    <location>
        <begin position="1"/>
        <end position="21"/>
    </location>
</feature>
<keyword evidence="3" id="KW-1185">Reference proteome</keyword>
<dbReference type="OrthoDB" id="9767539at2"/>
<proteinExistence type="predicted"/>
<dbReference type="STRING" id="314260.PB2503_13614"/>
<dbReference type="Gene3D" id="2.40.160.10">
    <property type="entry name" value="Porin"/>
    <property type="match status" value="1"/>
</dbReference>
<sequence length="403" mass="43894">MRTTSFAAGLCGLFASTQALADDRGDFAQAVAAATPILDYRLRYETVDQDGFSEDASAVTSRLRVGFETGSFKATKLLVDVEHIEAHEEQYNSTINGEVQYPVVPDPEGTELNRFQLTNTSLASTTFVIGRQRIIHDDARFVGNVGWRQNEQTFDALRVVHRPAEGLTIDAAFIAQVNRIFGDRSPMGRWESNSLIADVDYRLGLQGMEATVSGFAYLLDFDDDAPGQSSQTYGASAEARAGSFSGRVRGAWQTDYADRQERYAAGYASLEGTYHAAPGAFTAGAEILGSDDDIPFSTPLATLHKFDGYADVFLSTPAEGVRDVYAGAAFDIPAIGPFNAVKVAATYHDFADAGGGDRYGQEVDALLSVRMDRVSGLLKLAHYRADELATDRTKLWLQFGWSY</sequence>
<gene>
    <name evidence="2" type="ordered locus">PB2503_13614</name>
</gene>
<feature type="chain" id="PRO_5003140757" description="Alginate export domain-containing protein" evidence="1">
    <location>
        <begin position="22"/>
        <end position="403"/>
    </location>
</feature>
<name>E0THG8_PARBH</name>